<dbReference type="AlphaFoldDB" id="H1DEE4"/>
<dbReference type="HOGENOM" id="CLU_3236818_0_0_10"/>
<organism evidence="1 2">
    <name type="scientific">Odoribacter laneus YIT 12061</name>
    <dbReference type="NCBI Taxonomy" id="742817"/>
    <lineage>
        <taxon>Bacteria</taxon>
        <taxon>Pseudomonadati</taxon>
        <taxon>Bacteroidota</taxon>
        <taxon>Bacteroidia</taxon>
        <taxon>Bacteroidales</taxon>
        <taxon>Odoribacteraceae</taxon>
        <taxon>Odoribacter</taxon>
    </lineage>
</organism>
<reference evidence="1 2" key="1">
    <citation type="submission" date="2012-01" db="EMBL/GenBank/DDBJ databases">
        <title>The Genome Sequence of Odoribacter laneus YIT 12061.</title>
        <authorList>
            <consortium name="The Broad Institute Genome Sequencing Platform"/>
            <person name="Earl A."/>
            <person name="Ward D."/>
            <person name="Feldgarden M."/>
            <person name="Gevers D."/>
            <person name="Morotomi M."/>
            <person name="Young S.K."/>
            <person name="Zeng Q."/>
            <person name="Gargeya S."/>
            <person name="Fitzgerald M."/>
            <person name="Haas B."/>
            <person name="Abouelleil A."/>
            <person name="Alvarado L."/>
            <person name="Arachchi H.M."/>
            <person name="Berlin A."/>
            <person name="Chapman S.B."/>
            <person name="Gearin G."/>
            <person name="Goldberg J."/>
            <person name="Griggs A."/>
            <person name="Gujja S."/>
            <person name="Hansen M."/>
            <person name="Heiman D."/>
            <person name="Howarth C."/>
            <person name="Larimer J."/>
            <person name="Lui A."/>
            <person name="MacDonald P.J.P."/>
            <person name="McCowen C."/>
            <person name="Montmayeur A."/>
            <person name="Murphy C."/>
            <person name="Neiman D."/>
            <person name="Pearson M."/>
            <person name="Priest M."/>
            <person name="Roberts A."/>
            <person name="Saif S."/>
            <person name="Shea T."/>
            <person name="Sisk P."/>
            <person name="Stolte C."/>
            <person name="Sykes S."/>
            <person name="Wortman J."/>
            <person name="Nusbaum C."/>
            <person name="Birren B."/>
        </authorList>
    </citation>
    <scope>NUCLEOTIDE SEQUENCE [LARGE SCALE GENOMIC DNA]</scope>
    <source>
        <strain evidence="1 2">YIT 12061</strain>
    </source>
</reference>
<protein>
    <submittedName>
        <fullName evidence="1">Uncharacterized protein</fullName>
    </submittedName>
</protein>
<dbReference type="STRING" id="742817.HMPREF9449_00630"/>
<accession>H1DEE4</accession>
<name>H1DEE4_9BACT</name>
<gene>
    <name evidence="1" type="ORF">HMPREF9449_00630</name>
</gene>
<proteinExistence type="predicted"/>
<keyword evidence="2" id="KW-1185">Reference proteome</keyword>
<sequence>MLKTRVTLFFFRYIWIETKKMHNQKIAIYGNLLRNLLNIFALK</sequence>
<dbReference type="Proteomes" id="UP000004892">
    <property type="component" value="Unassembled WGS sequence"/>
</dbReference>
<evidence type="ECO:0000313" key="1">
    <source>
        <dbReference type="EMBL" id="EHP50041.1"/>
    </source>
</evidence>
<evidence type="ECO:0000313" key="2">
    <source>
        <dbReference type="Proteomes" id="UP000004892"/>
    </source>
</evidence>
<comment type="caution">
    <text evidence="1">The sequence shown here is derived from an EMBL/GenBank/DDBJ whole genome shotgun (WGS) entry which is preliminary data.</text>
</comment>
<dbReference type="EMBL" id="ADMC01000007">
    <property type="protein sequence ID" value="EHP50041.1"/>
    <property type="molecule type" value="Genomic_DNA"/>
</dbReference>